<feature type="compositionally biased region" description="Low complexity" evidence="21">
    <location>
        <begin position="173"/>
        <end position="194"/>
    </location>
</feature>
<keyword evidence="9" id="KW-0227">DNA damage</keyword>
<dbReference type="InterPro" id="IPR012310">
    <property type="entry name" value="DNA_ligase_ATP-dep_cent"/>
</dbReference>
<keyword evidence="13" id="KW-0239">DNA-directed DNA polymerase</keyword>
<organism evidence="23">
    <name type="scientific">Lysobacter firmicutimachus</name>
    <dbReference type="NCBI Taxonomy" id="1792846"/>
    <lineage>
        <taxon>Bacteria</taxon>
        <taxon>Pseudomonadati</taxon>
        <taxon>Pseudomonadota</taxon>
        <taxon>Gammaproteobacteria</taxon>
        <taxon>Lysobacterales</taxon>
        <taxon>Lysobacteraceae</taxon>
        <taxon>Lysobacter</taxon>
    </lineage>
</organism>
<dbReference type="Gene3D" id="3.30.1490.70">
    <property type="match status" value="1"/>
</dbReference>
<sequence>MTLRDYASKRRLGLTPEPGVEGGRVRRRAGGRPIFVVQLHHARARHYDFRLEADGVLKSWAVPKGPSLRAGEKRLAVEVEDHPIDYAGFEGDIPKGHYGAGHVDLFDRGTWSTERDALEQIAAGKLDFELDGERLHGGYTLVRTRRAGRQPQWLLIKRGDEHARDLDADGLLRSPVKSSAKSPASPASSTPSRALPVRRATPAGVASRERWRKAALAVDGATPATMPKQIELQLASLRERPPATGEWLYEIKWDGYRLLAWIRRGVRLESRNRIDWSARFPALVEALGALPVRSAVLDGELIALDAEGRSDFGELQRRLEAGEVGGLRYVVFDLLYLDGIDLREAGQADRRALLRRLLETSASPVLVFSEHVEGSAAQVLAASARAGLEGIVCKRVEAPYRGGRSQAWIKLKHVADEEFVVVGYTPPRNSRSDFGSLLLARPEGGGWRYFGRVGSGFDDVALRAIGARLRRLHRDRPVLTLPAHVPFPVRKVQWVHPQLVIDVQSRGRGKEGLLRQASFLRLREDKAAADPAAPSRRRARTQEPGEDTAMKQLPPNGAKKARGRGRSKAPKTDAESRRSGRVESSPLTHPERVVYPDAGIRKGEVAEYYRAVSAWLLPELIDRPLSLLRCPHGIADACFFQKHYNDSFGRDVHPVALEESCGRADYVYVRDLDGVLALVQMNTIEFHPWGARRKAPDKPDRMVFDLDPAEGIAWSELKRAAREVRDRLAELGLESWVRLSGGKGVHVVVPIRPGPQWSEVKDFCEAFADAMSTQSPLHYVATASKAARKGRIFIDWLRNTRGATSVAGWSLRARAGAPVAMPLRWDEFSRSGSSTDFDLPKAVRRAARLRSDPWEGFAESRQRLPGR</sequence>
<keyword evidence="7" id="KW-0479">Metal-binding</keyword>
<comment type="catalytic activity">
    <reaction evidence="20">
        <text>ATP + (deoxyribonucleotide)n-3'-hydroxyl + 5'-phospho-(deoxyribonucleotide)m = (deoxyribonucleotide)n+m + AMP + diphosphate.</text>
        <dbReference type="EC" id="6.5.1.1"/>
    </reaction>
</comment>
<dbReference type="GO" id="GO:0006281">
    <property type="term" value="P:DNA repair"/>
    <property type="evidence" value="ECO:0007669"/>
    <property type="project" value="UniProtKB-KW"/>
</dbReference>
<evidence type="ECO:0000259" key="22">
    <source>
        <dbReference type="PROSITE" id="PS50160"/>
    </source>
</evidence>
<dbReference type="Gene3D" id="3.30.470.30">
    <property type="entry name" value="DNA ligase/mRNA capping enzyme"/>
    <property type="match status" value="1"/>
</dbReference>
<dbReference type="NCBIfam" id="TIGR02776">
    <property type="entry name" value="NHEJ_ligase_prk"/>
    <property type="match status" value="1"/>
</dbReference>
<dbReference type="GO" id="GO:0004527">
    <property type="term" value="F:exonuclease activity"/>
    <property type="evidence" value="ECO:0007669"/>
    <property type="project" value="UniProtKB-KW"/>
</dbReference>
<dbReference type="InterPro" id="IPR014146">
    <property type="entry name" value="LigD_ligase_dom"/>
</dbReference>
<gene>
    <name evidence="23" type="primary">ligD</name>
    <name evidence="23" type="ORF">ABU614_17670</name>
</gene>
<dbReference type="Pfam" id="PF13298">
    <property type="entry name" value="LigD_N"/>
    <property type="match status" value="1"/>
</dbReference>
<evidence type="ECO:0000256" key="3">
    <source>
        <dbReference type="ARBA" id="ARBA00022598"/>
    </source>
</evidence>
<dbReference type="SUPFAM" id="SSF50249">
    <property type="entry name" value="Nucleic acid-binding proteins"/>
    <property type="match status" value="1"/>
</dbReference>
<evidence type="ECO:0000256" key="20">
    <source>
        <dbReference type="ARBA" id="ARBA00034003"/>
    </source>
</evidence>
<keyword evidence="14" id="KW-0238">DNA-binding</keyword>
<dbReference type="Gene3D" id="2.40.50.140">
    <property type="entry name" value="Nucleic acid-binding proteins"/>
    <property type="match status" value="1"/>
</dbReference>
<evidence type="ECO:0000256" key="8">
    <source>
        <dbReference type="ARBA" id="ARBA00022741"/>
    </source>
</evidence>
<keyword evidence="5" id="KW-0548">Nucleotidyltransferase</keyword>
<dbReference type="GO" id="GO:0003677">
    <property type="term" value="F:DNA binding"/>
    <property type="evidence" value="ECO:0007669"/>
    <property type="project" value="UniProtKB-KW"/>
</dbReference>
<dbReference type="NCBIfam" id="TIGR02778">
    <property type="entry name" value="ligD_pol"/>
    <property type="match status" value="1"/>
</dbReference>
<dbReference type="AlphaFoldDB" id="A0AAU8MSV6"/>
<dbReference type="EC" id="6.5.1.1" evidence="2"/>
<dbReference type="Pfam" id="PF21686">
    <property type="entry name" value="LigD_Prim-Pol"/>
    <property type="match status" value="1"/>
</dbReference>
<evidence type="ECO:0000256" key="11">
    <source>
        <dbReference type="ARBA" id="ARBA00022839"/>
    </source>
</evidence>
<dbReference type="GO" id="GO:0046872">
    <property type="term" value="F:metal ion binding"/>
    <property type="evidence" value="ECO:0007669"/>
    <property type="project" value="UniProtKB-KW"/>
</dbReference>
<evidence type="ECO:0000256" key="12">
    <source>
        <dbReference type="ARBA" id="ARBA00022840"/>
    </source>
</evidence>
<keyword evidence="18" id="KW-0511">Multifunctional enzyme</keyword>
<dbReference type="Pfam" id="PF01068">
    <property type="entry name" value="DNA_ligase_A_M"/>
    <property type="match status" value="1"/>
</dbReference>
<evidence type="ECO:0000256" key="4">
    <source>
        <dbReference type="ARBA" id="ARBA00022679"/>
    </source>
</evidence>
<dbReference type="Gene3D" id="3.90.920.10">
    <property type="entry name" value="DNA primase, PRIM domain"/>
    <property type="match status" value="1"/>
</dbReference>
<keyword evidence="8" id="KW-0547">Nucleotide-binding</keyword>
<evidence type="ECO:0000256" key="6">
    <source>
        <dbReference type="ARBA" id="ARBA00022722"/>
    </source>
</evidence>
<dbReference type="RefSeq" id="WP_363797056.1">
    <property type="nucleotide sequence ID" value="NZ_CP159925.1"/>
</dbReference>
<dbReference type="NCBIfam" id="TIGR02777">
    <property type="entry name" value="LigD_PE_dom"/>
    <property type="match status" value="1"/>
</dbReference>
<dbReference type="CDD" id="cd04862">
    <property type="entry name" value="PaeLigD_Pol_like"/>
    <property type="match status" value="1"/>
</dbReference>
<evidence type="ECO:0000256" key="16">
    <source>
        <dbReference type="ARBA" id="ARBA00023204"/>
    </source>
</evidence>
<evidence type="ECO:0000256" key="18">
    <source>
        <dbReference type="ARBA" id="ARBA00023268"/>
    </source>
</evidence>
<evidence type="ECO:0000256" key="9">
    <source>
        <dbReference type="ARBA" id="ARBA00022763"/>
    </source>
</evidence>
<evidence type="ECO:0000256" key="1">
    <source>
        <dbReference type="ARBA" id="ARBA00001936"/>
    </source>
</evidence>
<evidence type="ECO:0000256" key="17">
    <source>
        <dbReference type="ARBA" id="ARBA00023211"/>
    </source>
</evidence>
<dbReference type="InterPro" id="IPR012309">
    <property type="entry name" value="DNA_ligase_ATP-dep_C"/>
</dbReference>
<evidence type="ECO:0000256" key="15">
    <source>
        <dbReference type="ARBA" id="ARBA00023172"/>
    </source>
</evidence>
<protein>
    <recommendedName>
        <fullName evidence="2">DNA ligase (ATP)</fullName>
        <ecNumber evidence="2">6.5.1.1</ecNumber>
    </recommendedName>
    <alternativeName>
        <fullName evidence="19">NHEJ DNA polymerase</fullName>
    </alternativeName>
</protein>
<keyword evidence="4" id="KW-0808">Transferase</keyword>
<keyword evidence="15" id="KW-0233">DNA recombination</keyword>
<evidence type="ECO:0000256" key="13">
    <source>
        <dbReference type="ARBA" id="ARBA00022932"/>
    </source>
</evidence>
<feature type="compositionally biased region" description="Basic residues" evidence="21">
    <location>
        <begin position="559"/>
        <end position="569"/>
    </location>
</feature>
<feature type="region of interest" description="Disordered" evidence="21">
    <location>
        <begin position="171"/>
        <end position="208"/>
    </location>
</feature>
<dbReference type="PROSITE" id="PS50160">
    <property type="entry name" value="DNA_LIGASE_A3"/>
    <property type="match status" value="1"/>
</dbReference>
<evidence type="ECO:0000256" key="21">
    <source>
        <dbReference type="SAM" id="MobiDB-lite"/>
    </source>
</evidence>
<keyword evidence="11" id="KW-0269">Exonuclease</keyword>
<name>A0AAU8MSV6_9GAMM</name>
<dbReference type="NCBIfam" id="TIGR02779">
    <property type="entry name" value="NHEJ_ligase_lig"/>
    <property type="match status" value="1"/>
</dbReference>
<dbReference type="InterPro" id="IPR014144">
    <property type="entry name" value="LigD_PE_domain"/>
</dbReference>
<feature type="domain" description="ATP-dependent DNA ligase family profile" evidence="22">
    <location>
        <begin position="329"/>
        <end position="454"/>
    </location>
</feature>
<evidence type="ECO:0000256" key="14">
    <source>
        <dbReference type="ARBA" id="ARBA00023125"/>
    </source>
</evidence>
<dbReference type="GO" id="GO:0003887">
    <property type="term" value="F:DNA-directed DNA polymerase activity"/>
    <property type="evidence" value="ECO:0007669"/>
    <property type="project" value="UniProtKB-KW"/>
</dbReference>
<dbReference type="PANTHER" id="PTHR42705:SF2">
    <property type="entry name" value="BIFUNCTIONAL NON-HOMOLOGOUS END JOINING PROTEIN LIGD"/>
    <property type="match status" value="1"/>
</dbReference>
<reference evidence="23" key="1">
    <citation type="submission" date="2024-06" db="EMBL/GenBank/DDBJ databases">
        <authorList>
            <person name="Li S."/>
        </authorList>
    </citation>
    <scope>NUCLEOTIDE SEQUENCE</scope>
    <source>
        <strain evidence="23">SR10</strain>
    </source>
</reference>
<comment type="cofactor">
    <cofactor evidence="1">
        <name>Mn(2+)</name>
        <dbReference type="ChEBI" id="CHEBI:29035"/>
    </cofactor>
</comment>
<dbReference type="InterPro" id="IPR052171">
    <property type="entry name" value="NHEJ_LigD"/>
</dbReference>
<dbReference type="InterPro" id="IPR014143">
    <property type="entry name" value="NHEJ_ligase_prk"/>
</dbReference>
<keyword evidence="16" id="KW-0234">DNA repair</keyword>
<dbReference type="CDD" id="cd07906">
    <property type="entry name" value="Adenylation_DNA_ligase_LigD_LigC"/>
    <property type="match status" value="1"/>
</dbReference>
<evidence type="ECO:0000256" key="10">
    <source>
        <dbReference type="ARBA" id="ARBA00022801"/>
    </source>
</evidence>
<dbReference type="GO" id="GO:0005524">
    <property type="term" value="F:ATP binding"/>
    <property type="evidence" value="ECO:0007669"/>
    <property type="project" value="UniProtKB-KW"/>
</dbReference>
<dbReference type="InterPro" id="IPR033651">
    <property type="entry name" value="PaeLigD_Pol-like"/>
</dbReference>
<keyword evidence="6" id="KW-0540">Nuclease</keyword>
<keyword evidence="17" id="KW-0464">Manganese</keyword>
<dbReference type="SUPFAM" id="SSF56091">
    <property type="entry name" value="DNA ligase/mRNA capping enzyme, catalytic domain"/>
    <property type="match status" value="1"/>
</dbReference>
<dbReference type="GO" id="GO:0003910">
    <property type="term" value="F:DNA ligase (ATP) activity"/>
    <property type="evidence" value="ECO:0007669"/>
    <property type="project" value="UniProtKB-EC"/>
</dbReference>
<feature type="compositionally biased region" description="Basic and acidic residues" evidence="21">
    <location>
        <begin position="570"/>
        <end position="581"/>
    </location>
</feature>
<evidence type="ECO:0000256" key="5">
    <source>
        <dbReference type="ARBA" id="ARBA00022695"/>
    </source>
</evidence>
<dbReference type="EMBL" id="CP159925">
    <property type="protein sequence ID" value="XCO74192.1"/>
    <property type="molecule type" value="Genomic_DNA"/>
</dbReference>
<accession>A0AAU8MSV6</accession>
<evidence type="ECO:0000256" key="2">
    <source>
        <dbReference type="ARBA" id="ARBA00012727"/>
    </source>
</evidence>
<dbReference type="Pfam" id="PF04679">
    <property type="entry name" value="DNA_ligase_A_C"/>
    <property type="match status" value="1"/>
</dbReference>
<dbReference type="GO" id="GO:0006310">
    <property type="term" value="P:DNA recombination"/>
    <property type="evidence" value="ECO:0007669"/>
    <property type="project" value="UniProtKB-KW"/>
</dbReference>
<dbReference type="InterPro" id="IPR012340">
    <property type="entry name" value="NA-bd_OB-fold"/>
</dbReference>
<keyword evidence="10" id="KW-0378">Hydrolase</keyword>
<evidence type="ECO:0000313" key="23">
    <source>
        <dbReference type="EMBL" id="XCO74192.1"/>
    </source>
</evidence>
<dbReference type="PANTHER" id="PTHR42705">
    <property type="entry name" value="BIFUNCTIONAL NON-HOMOLOGOUS END JOINING PROTEIN LIGD"/>
    <property type="match status" value="1"/>
</dbReference>
<dbReference type="CDD" id="cd07971">
    <property type="entry name" value="OBF_DNA_ligase_LigD"/>
    <property type="match status" value="1"/>
</dbReference>
<proteinExistence type="predicted"/>
<keyword evidence="12" id="KW-0067">ATP-binding</keyword>
<evidence type="ECO:0000256" key="7">
    <source>
        <dbReference type="ARBA" id="ARBA00022723"/>
    </source>
</evidence>
<evidence type="ECO:0000256" key="19">
    <source>
        <dbReference type="ARBA" id="ARBA00029943"/>
    </source>
</evidence>
<feature type="region of interest" description="Disordered" evidence="21">
    <location>
        <begin position="525"/>
        <end position="590"/>
    </location>
</feature>
<keyword evidence="3 23" id="KW-0436">Ligase</keyword>
<dbReference type="InterPro" id="IPR014145">
    <property type="entry name" value="LigD_pol_dom"/>
</dbReference>